<dbReference type="EMBL" id="JALBUS010000006">
    <property type="protein sequence ID" value="MDX8417301.1"/>
    <property type="molecule type" value="Genomic_DNA"/>
</dbReference>
<evidence type="ECO:0000313" key="3">
    <source>
        <dbReference type="Proteomes" id="UP001285244"/>
    </source>
</evidence>
<dbReference type="InterPro" id="IPR029033">
    <property type="entry name" value="His_PPase_superfam"/>
</dbReference>
<evidence type="ECO:0000256" key="1">
    <source>
        <dbReference type="ARBA" id="ARBA00022801"/>
    </source>
</evidence>
<comment type="caution">
    <text evidence="2">The sequence shown here is derived from an EMBL/GenBank/DDBJ whole genome shotgun (WGS) entry which is preliminary data.</text>
</comment>
<dbReference type="Proteomes" id="UP001285244">
    <property type="component" value="Unassembled WGS sequence"/>
</dbReference>
<organism evidence="2 3">
    <name type="scientific">Absicoccus intestinalis</name>
    <dbReference type="NCBI Taxonomy" id="2926319"/>
    <lineage>
        <taxon>Bacteria</taxon>
        <taxon>Bacillati</taxon>
        <taxon>Bacillota</taxon>
        <taxon>Erysipelotrichia</taxon>
        <taxon>Erysipelotrichales</taxon>
        <taxon>Erysipelotrichaceae</taxon>
        <taxon>Absicoccus</taxon>
    </lineage>
</organism>
<proteinExistence type="predicted"/>
<dbReference type="InterPro" id="IPR001345">
    <property type="entry name" value="PG/BPGM_mutase_AS"/>
</dbReference>
<protein>
    <submittedName>
        <fullName evidence="2">Histidine phosphatase family protein</fullName>
    </submittedName>
</protein>
<dbReference type="PANTHER" id="PTHR46517:SF1">
    <property type="entry name" value="FRUCTOSE-2,6-BISPHOSPHATASE TIGAR"/>
    <property type="match status" value="1"/>
</dbReference>
<evidence type="ECO:0000313" key="2">
    <source>
        <dbReference type="EMBL" id="MDX8417301.1"/>
    </source>
</evidence>
<dbReference type="CDD" id="cd07067">
    <property type="entry name" value="HP_PGM_like"/>
    <property type="match status" value="1"/>
</dbReference>
<dbReference type="InterPro" id="IPR051695">
    <property type="entry name" value="Phosphoglycerate_Mutase"/>
</dbReference>
<keyword evidence="1" id="KW-0378">Hydrolase</keyword>
<sequence length="194" mass="22267">MIKIYLTRHGQTQSNVDRLMQGWADTPLTPLGLQQGQRLGEQLRSVPFSKIYCSPSQRAYQTASLINVFQQTEIIPTKGLKEMHFGQLELKKEPEGKTWQQLLLRDWTDIGGNNLDIVAKQMHTTMDTIVHTAKDNTNILCVTHCFSILSFLSIIDQPFFEQCLNNDDKVENCRLTILQYEKGQYSIEAFNESI</sequence>
<keyword evidence="3" id="KW-1185">Reference proteome</keyword>
<reference evidence="2 3" key="1">
    <citation type="submission" date="2022-03" db="EMBL/GenBank/DDBJ databases">
        <title>Novel taxa within the pig intestine.</title>
        <authorList>
            <person name="Wylensek D."/>
            <person name="Bishof K."/>
            <person name="Afrizal A."/>
            <person name="Clavel T."/>
        </authorList>
    </citation>
    <scope>NUCLEOTIDE SEQUENCE [LARGE SCALE GENOMIC DNA]</scope>
    <source>
        <strain evidence="2 3">Cla-KB-P134</strain>
    </source>
</reference>
<accession>A0ABU4WL55</accession>
<dbReference type="SMART" id="SM00855">
    <property type="entry name" value="PGAM"/>
    <property type="match status" value="1"/>
</dbReference>
<dbReference type="SUPFAM" id="SSF53254">
    <property type="entry name" value="Phosphoglycerate mutase-like"/>
    <property type="match status" value="1"/>
</dbReference>
<gene>
    <name evidence="2" type="ORF">MOZ64_05535</name>
</gene>
<dbReference type="RefSeq" id="WP_320325595.1">
    <property type="nucleotide sequence ID" value="NZ_JALBUS010000006.1"/>
</dbReference>
<dbReference type="Gene3D" id="3.40.50.1240">
    <property type="entry name" value="Phosphoglycerate mutase-like"/>
    <property type="match status" value="1"/>
</dbReference>
<dbReference type="PROSITE" id="PS00175">
    <property type="entry name" value="PG_MUTASE"/>
    <property type="match status" value="1"/>
</dbReference>
<dbReference type="Pfam" id="PF00300">
    <property type="entry name" value="His_Phos_1"/>
    <property type="match status" value="1"/>
</dbReference>
<name>A0ABU4WL55_9FIRM</name>
<dbReference type="InterPro" id="IPR013078">
    <property type="entry name" value="His_Pase_superF_clade-1"/>
</dbReference>
<dbReference type="PANTHER" id="PTHR46517">
    <property type="entry name" value="FRUCTOSE-2,6-BISPHOSPHATASE TIGAR"/>
    <property type="match status" value="1"/>
</dbReference>